<evidence type="ECO:0000256" key="1">
    <source>
        <dbReference type="ARBA" id="ARBA00004141"/>
    </source>
</evidence>
<dbReference type="PANTHER" id="PTHR23423">
    <property type="entry name" value="ORGANIC SOLUTE TRANSPORTER-RELATED"/>
    <property type="match status" value="1"/>
</dbReference>
<feature type="transmembrane region" description="Helical" evidence="6">
    <location>
        <begin position="54"/>
        <end position="78"/>
    </location>
</feature>
<evidence type="ECO:0000256" key="6">
    <source>
        <dbReference type="SAM" id="Phobius"/>
    </source>
</evidence>
<dbReference type="EMBL" id="ML977582">
    <property type="protein sequence ID" value="KAF2001631.1"/>
    <property type="molecule type" value="Genomic_DNA"/>
</dbReference>
<feature type="region of interest" description="Disordered" evidence="5">
    <location>
        <begin position="426"/>
        <end position="485"/>
    </location>
</feature>
<dbReference type="Pfam" id="PF03619">
    <property type="entry name" value="Solute_trans_a"/>
    <property type="match status" value="1"/>
</dbReference>
<dbReference type="Proteomes" id="UP000799779">
    <property type="component" value="Unassembled WGS sequence"/>
</dbReference>
<feature type="transmembrane region" description="Helical" evidence="6">
    <location>
        <begin position="307"/>
        <end position="331"/>
    </location>
</feature>
<dbReference type="GO" id="GO:0016020">
    <property type="term" value="C:membrane"/>
    <property type="evidence" value="ECO:0007669"/>
    <property type="project" value="UniProtKB-SubCell"/>
</dbReference>
<keyword evidence="3 6" id="KW-1133">Transmembrane helix</keyword>
<name>A0A6A5WN58_9PLEO</name>
<evidence type="ECO:0000256" key="2">
    <source>
        <dbReference type="ARBA" id="ARBA00022692"/>
    </source>
</evidence>
<proteinExistence type="predicted"/>
<dbReference type="InterPro" id="IPR005178">
    <property type="entry name" value="Ostalpha/TMEM184C"/>
</dbReference>
<feature type="compositionally biased region" description="Basic and acidic residues" evidence="5">
    <location>
        <begin position="512"/>
        <end position="523"/>
    </location>
</feature>
<feature type="compositionally biased region" description="Polar residues" evidence="5">
    <location>
        <begin position="457"/>
        <end position="472"/>
    </location>
</feature>
<keyword evidence="8" id="KW-1185">Reference proteome</keyword>
<reference evidence="7" key="1">
    <citation type="journal article" date="2020" name="Stud. Mycol.">
        <title>101 Dothideomycetes genomes: a test case for predicting lifestyles and emergence of pathogens.</title>
        <authorList>
            <person name="Haridas S."/>
            <person name="Albert R."/>
            <person name="Binder M."/>
            <person name="Bloem J."/>
            <person name="Labutti K."/>
            <person name="Salamov A."/>
            <person name="Andreopoulos B."/>
            <person name="Baker S."/>
            <person name="Barry K."/>
            <person name="Bills G."/>
            <person name="Bluhm B."/>
            <person name="Cannon C."/>
            <person name="Castanera R."/>
            <person name="Culley D."/>
            <person name="Daum C."/>
            <person name="Ezra D."/>
            <person name="Gonzalez J."/>
            <person name="Henrissat B."/>
            <person name="Kuo A."/>
            <person name="Liang C."/>
            <person name="Lipzen A."/>
            <person name="Lutzoni F."/>
            <person name="Magnuson J."/>
            <person name="Mondo S."/>
            <person name="Nolan M."/>
            <person name="Ohm R."/>
            <person name="Pangilinan J."/>
            <person name="Park H.-J."/>
            <person name="Ramirez L."/>
            <person name="Alfaro M."/>
            <person name="Sun H."/>
            <person name="Tritt A."/>
            <person name="Yoshinaga Y."/>
            <person name="Zwiers L.-H."/>
            <person name="Turgeon B."/>
            <person name="Goodwin S."/>
            <person name="Spatafora J."/>
            <person name="Crous P."/>
            <person name="Grigoriev I."/>
        </authorList>
    </citation>
    <scope>NUCLEOTIDE SEQUENCE</scope>
    <source>
        <strain evidence="7">CBS 123094</strain>
    </source>
</reference>
<evidence type="ECO:0000313" key="8">
    <source>
        <dbReference type="Proteomes" id="UP000799779"/>
    </source>
</evidence>
<gene>
    <name evidence="7" type="ORF">P154DRAFT_533816</name>
</gene>
<evidence type="ECO:0000256" key="5">
    <source>
        <dbReference type="SAM" id="MobiDB-lite"/>
    </source>
</evidence>
<evidence type="ECO:0000256" key="3">
    <source>
        <dbReference type="ARBA" id="ARBA00022989"/>
    </source>
</evidence>
<keyword evidence="4 6" id="KW-0472">Membrane</keyword>
<feature type="transmembrane region" description="Helical" evidence="6">
    <location>
        <begin position="184"/>
        <end position="207"/>
    </location>
</feature>
<comment type="subcellular location">
    <subcellularLocation>
        <location evidence="1">Membrane</location>
        <topology evidence="1">Multi-pass membrane protein</topology>
    </subcellularLocation>
</comment>
<feature type="compositionally biased region" description="Pro residues" evidence="5">
    <location>
        <begin position="537"/>
        <end position="550"/>
    </location>
</feature>
<evidence type="ECO:0000313" key="7">
    <source>
        <dbReference type="EMBL" id="KAF2001631.1"/>
    </source>
</evidence>
<dbReference type="SMART" id="SM01417">
    <property type="entry name" value="Solute_trans_a"/>
    <property type="match status" value="1"/>
</dbReference>
<feature type="transmembrane region" description="Helical" evidence="6">
    <location>
        <begin position="227"/>
        <end position="251"/>
    </location>
</feature>
<dbReference type="AlphaFoldDB" id="A0A6A5WN58"/>
<sequence>MDNNGPNDTYGSSLVRNIKRLLDDVANDTCSIQQEEGQKIEEDPIWKGMEFHHFGLIISATFGSLAIAIALFLIWRHASHFLKPWEQIHVIRILAMIPIYALVSFLSYLFYTHSVYYEVIRDCYEAFAISSFFTLLCHYIAPNLHEQKEYFRSTQPKNWVWPLTWMQKCTGGQKGFLRRPRSGLTWFNIVYVGVYQYCFIRPFFTLVSVVAQANHRFCYGTWNFKFLYPYVSTIEALSVTIAMYCLIQFYVQLKNDLAHHRPFLKVLCIKLVIFFCFWQSILISFLSSGDNPTIKPSNKVALADIKIGIPAMLVCVEMSIFAVMHLFAFPWKPYDLANQRPYEVSDELPKRYAYGAIRAILAAMNPWDIVKAIGRGFRWLFYGVRHRKNDASYQTKLEPMASEIGYQRPTFAGNGEPAVEAARLKKETAPAGKNGSDDSDTAGLLSHPQANPYVRQDSYNSAHGGHTNNPDSLPSAPSPGQVYGVERPDRTFETQDTTYQGYLPNQLPPPRYQEEVHHHRPSTEWDMFAGTNHPRAGAPPGPRSPGPGMI</sequence>
<accession>A0A6A5WN58</accession>
<feature type="transmembrane region" description="Helical" evidence="6">
    <location>
        <begin position="123"/>
        <end position="141"/>
    </location>
</feature>
<protein>
    <submittedName>
        <fullName evidence="7">DUF300-domain-containing protein</fullName>
    </submittedName>
</protein>
<evidence type="ECO:0000256" key="4">
    <source>
        <dbReference type="ARBA" id="ARBA00023136"/>
    </source>
</evidence>
<organism evidence="7 8">
    <name type="scientific">Amniculicola lignicola CBS 123094</name>
    <dbReference type="NCBI Taxonomy" id="1392246"/>
    <lineage>
        <taxon>Eukaryota</taxon>
        <taxon>Fungi</taxon>
        <taxon>Dikarya</taxon>
        <taxon>Ascomycota</taxon>
        <taxon>Pezizomycotina</taxon>
        <taxon>Dothideomycetes</taxon>
        <taxon>Pleosporomycetidae</taxon>
        <taxon>Pleosporales</taxon>
        <taxon>Amniculicolaceae</taxon>
        <taxon>Amniculicola</taxon>
    </lineage>
</organism>
<feature type="region of interest" description="Disordered" evidence="5">
    <location>
        <begin position="500"/>
        <end position="550"/>
    </location>
</feature>
<feature type="transmembrane region" description="Helical" evidence="6">
    <location>
        <begin position="263"/>
        <end position="287"/>
    </location>
</feature>
<dbReference type="OrthoDB" id="5348404at2759"/>
<feature type="transmembrane region" description="Helical" evidence="6">
    <location>
        <begin position="90"/>
        <end position="111"/>
    </location>
</feature>
<keyword evidence="2 6" id="KW-0812">Transmembrane</keyword>